<feature type="compositionally biased region" description="Pro residues" evidence="1">
    <location>
        <begin position="305"/>
        <end position="315"/>
    </location>
</feature>
<feature type="region of interest" description="Disordered" evidence="1">
    <location>
        <begin position="79"/>
        <end position="218"/>
    </location>
</feature>
<keyword evidence="3" id="KW-1185">Reference proteome</keyword>
<organism evidence="2 3">
    <name type="scientific">Anopheles maculatus</name>
    <dbReference type="NCBI Taxonomy" id="74869"/>
    <lineage>
        <taxon>Eukaryota</taxon>
        <taxon>Metazoa</taxon>
        <taxon>Ecdysozoa</taxon>
        <taxon>Arthropoda</taxon>
        <taxon>Hexapoda</taxon>
        <taxon>Insecta</taxon>
        <taxon>Pterygota</taxon>
        <taxon>Neoptera</taxon>
        <taxon>Endopterygota</taxon>
        <taxon>Diptera</taxon>
        <taxon>Nematocera</taxon>
        <taxon>Culicoidea</taxon>
        <taxon>Culicidae</taxon>
        <taxon>Anophelinae</taxon>
        <taxon>Anopheles</taxon>
        <taxon>Anopheles maculatus group</taxon>
    </lineage>
</organism>
<evidence type="ECO:0000256" key="1">
    <source>
        <dbReference type="SAM" id="MobiDB-lite"/>
    </source>
</evidence>
<dbReference type="Proteomes" id="UP000075901">
    <property type="component" value="Unassembled WGS sequence"/>
</dbReference>
<evidence type="ECO:0000313" key="3">
    <source>
        <dbReference type="Proteomes" id="UP000075901"/>
    </source>
</evidence>
<name>A0A182S5F2_9DIPT</name>
<dbReference type="InterPro" id="IPR011009">
    <property type="entry name" value="Kinase-like_dom_sf"/>
</dbReference>
<dbReference type="PANTHER" id="PTHR46538">
    <property type="entry name" value="PROTEIN KINASE DOMAIN-CONTAINING PROTEIN"/>
    <property type="match status" value="1"/>
</dbReference>
<proteinExistence type="predicted"/>
<evidence type="ECO:0000313" key="2">
    <source>
        <dbReference type="EnsemblMetazoa" id="AMAM000014-PA"/>
    </source>
</evidence>
<sequence>MSPMRVLLKIQKSEPPKLDQPSKWSKHFNDFLARALVKDPQQRPSTDVLMGLPFISGNLDSKPIKDLLLEYKADVVEEELVDEEAEEPRNSALPLDLDDDSSSLQSQETDKHTPTSLSKSSRDSKESTPVPTTEDDPSKTKIGPIPTPVGAAGPPGTVPLEKTPATVETKTEIKKSQPTPSSIVPATATSAAGGEIPPQQTIKTASSSSNISGGAVNVPTPVLPVPKEVVAEVPPTPLPAGEVHAEPVVGIEQRKTAVAGGTANSSAIKKGPAPPPPQTPTSPTAKQQPAMLLPFDGSVSKDVVPPTPPETPQTPPESDSTVRALDRPDATVLSGAMPPPPPALMRMGSSGVIEEQQTKSPRKEHAPTPPSDRESSKASTPTSARSTVSSVHERPASPKANQAFAPSSNNNVAIPRAVHPHSASLPEEGAVDEGVKMITSTLTPSAVRNQLPHHATLMNTSSSSSTTSITINDTTVLSDPSNSLASNV</sequence>
<evidence type="ECO:0008006" key="4">
    <source>
        <dbReference type="Google" id="ProtNLM"/>
    </source>
</evidence>
<feature type="compositionally biased region" description="Polar residues" evidence="1">
    <location>
        <begin position="198"/>
        <end position="212"/>
    </location>
</feature>
<dbReference type="EnsemblMetazoa" id="AMAM000014-RA">
    <property type="protein sequence ID" value="AMAM000014-PA"/>
    <property type="gene ID" value="AMAM000014"/>
</dbReference>
<feature type="compositionally biased region" description="Polar residues" evidence="1">
    <location>
        <begin position="377"/>
        <end position="390"/>
    </location>
</feature>
<dbReference type="VEuPathDB" id="VectorBase:AMAM000014"/>
<dbReference type="Gene3D" id="1.10.510.10">
    <property type="entry name" value="Transferase(Phosphotransferase) domain 1"/>
    <property type="match status" value="1"/>
</dbReference>
<dbReference type="InterPro" id="IPR051585">
    <property type="entry name" value="STE20_Ser/Thr_Kinases"/>
</dbReference>
<feature type="region of interest" description="Disordered" evidence="1">
    <location>
        <begin position="455"/>
        <end position="488"/>
    </location>
</feature>
<accession>A0A182S5F2</accession>
<feature type="compositionally biased region" description="Polar residues" evidence="1">
    <location>
        <begin position="176"/>
        <end position="190"/>
    </location>
</feature>
<reference evidence="3" key="1">
    <citation type="submission" date="2013-09" db="EMBL/GenBank/DDBJ databases">
        <title>The Genome Sequence of Anopheles maculatus species B.</title>
        <authorList>
            <consortium name="The Broad Institute Genomics Platform"/>
            <person name="Neafsey D.E."/>
            <person name="Besansky N."/>
            <person name="Howell P."/>
            <person name="Walton C."/>
            <person name="Young S.K."/>
            <person name="Zeng Q."/>
            <person name="Gargeya S."/>
            <person name="Fitzgerald M."/>
            <person name="Haas B."/>
            <person name="Abouelleil A."/>
            <person name="Allen A.W."/>
            <person name="Alvarado L."/>
            <person name="Arachchi H.M."/>
            <person name="Berlin A.M."/>
            <person name="Chapman S.B."/>
            <person name="Gainer-Dewar J."/>
            <person name="Goldberg J."/>
            <person name="Griggs A."/>
            <person name="Gujja S."/>
            <person name="Hansen M."/>
            <person name="Howarth C."/>
            <person name="Imamovic A."/>
            <person name="Ireland A."/>
            <person name="Larimer J."/>
            <person name="McCowan C."/>
            <person name="Murphy C."/>
            <person name="Pearson M."/>
            <person name="Poon T.W."/>
            <person name="Priest M."/>
            <person name="Roberts A."/>
            <person name="Saif S."/>
            <person name="Shea T."/>
            <person name="Sisk P."/>
            <person name="Sykes S."/>
            <person name="Wortman J."/>
            <person name="Nusbaum C."/>
            <person name="Birren B."/>
        </authorList>
    </citation>
    <scope>NUCLEOTIDE SEQUENCE [LARGE SCALE GENOMIC DNA]</scope>
    <source>
        <strain evidence="3">maculatus3</strain>
    </source>
</reference>
<dbReference type="AlphaFoldDB" id="A0A182S5F2"/>
<feature type="compositionally biased region" description="Low complexity" evidence="1">
    <location>
        <begin position="459"/>
        <end position="475"/>
    </location>
</feature>
<reference evidence="2" key="2">
    <citation type="submission" date="2020-05" db="UniProtKB">
        <authorList>
            <consortium name="EnsemblMetazoa"/>
        </authorList>
    </citation>
    <scope>IDENTIFICATION</scope>
    <source>
        <strain evidence="2">maculatus3</strain>
    </source>
</reference>
<feature type="region of interest" description="Disordered" evidence="1">
    <location>
        <begin position="237"/>
        <end position="432"/>
    </location>
</feature>
<feature type="compositionally biased region" description="Low complexity" evidence="1">
    <location>
        <begin position="142"/>
        <end position="159"/>
    </location>
</feature>
<feature type="compositionally biased region" description="Basic and acidic residues" evidence="1">
    <location>
        <begin position="361"/>
        <end position="376"/>
    </location>
</feature>
<feature type="compositionally biased region" description="Polar residues" evidence="1">
    <location>
        <begin position="476"/>
        <end position="488"/>
    </location>
</feature>
<protein>
    <recommendedName>
        <fullName evidence="4">Protein kinase domain-containing protein</fullName>
    </recommendedName>
</protein>
<dbReference type="SUPFAM" id="SSF56112">
    <property type="entry name" value="Protein kinase-like (PK-like)"/>
    <property type="match status" value="1"/>
</dbReference>
<dbReference type="PANTHER" id="PTHR46538:SF3">
    <property type="entry name" value="PROTEIN KINASE DOMAIN-CONTAINING PROTEIN"/>
    <property type="match status" value="1"/>
</dbReference>